<dbReference type="AlphaFoldDB" id="I7LBE3"/>
<reference evidence="4 5" key="1">
    <citation type="submission" date="2012-06" db="EMBL/GenBank/DDBJ databases">
        <title>Draft Genome Sequence of Lactobacillus pasteurii CRBIP 24.76T.</title>
        <authorList>
            <person name="Cousin S."/>
            <person name="Bouchier C."/>
            <person name="Loux V."/>
            <person name="Ma L."/>
            <person name="Creno S."/>
            <person name="Bizet C."/>
            <person name="Clermont D."/>
        </authorList>
    </citation>
    <scope>NUCLEOTIDE SEQUENCE [LARGE SCALE GENOMIC DNA]</scope>
    <source>
        <strain evidence="5">CRBIP 24.76T</strain>
    </source>
</reference>
<feature type="domain" description="Type VII secretion system protein EssD-like" evidence="3">
    <location>
        <begin position="107"/>
        <end position="237"/>
    </location>
</feature>
<dbReference type="Pfam" id="PF13930">
    <property type="entry name" value="Endonuclea_NS_2"/>
    <property type="match status" value="1"/>
</dbReference>
<evidence type="ECO:0000256" key="2">
    <source>
        <dbReference type="SAM" id="SignalP"/>
    </source>
</evidence>
<dbReference type="STRING" id="1423790.BN53_05285"/>
<name>I7LBE3_9LACO</name>
<comment type="caution">
    <text evidence="4">The sequence shown here is derived from an EMBL/GenBank/DDBJ whole genome shotgun (WGS) entry which is preliminary data.</text>
</comment>
<feature type="coiled-coil region" evidence="1">
    <location>
        <begin position="36"/>
        <end position="63"/>
    </location>
</feature>
<dbReference type="Gene3D" id="3.40.570.10">
    <property type="entry name" value="Extracellular Endonuclease, subunit A"/>
    <property type="match status" value="1"/>
</dbReference>
<organism evidence="4 5">
    <name type="scientific">Lactobacillus pasteurii DSM 23907 = CRBIP 24.76</name>
    <dbReference type="NCBI Taxonomy" id="1423790"/>
    <lineage>
        <taxon>Bacteria</taxon>
        <taxon>Bacillati</taxon>
        <taxon>Bacillota</taxon>
        <taxon>Bacilli</taxon>
        <taxon>Lactobacillales</taxon>
        <taxon>Lactobacillaceae</taxon>
        <taxon>Lactobacillus</taxon>
    </lineage>
</organism>
<keyword evidence="2" id="KW-0732">Signal</keyword>
<proteinExistence type="predicted"/>
<feature type="chain" id="PRO_5009961949" evidence="2">
    <location>
        <begin position="28"/>
        <end position="269"/>
    </location>
</feature>
<dbReference type="InterPro" id="IPR044927">
    <property type="entry name" value="Endonuclea_NS_2"/>
</dbReference>
<dbReference type="OrthoDB" id="9783680at2"/>
<dbReference type="Proteomes" id="UP000009311">
    <property type="component" value="Unassembled WGS sequence"/>
</dbReference>
<evidence type="ECO:0000259" key="3">
    <source>
        <dbReference type="Pfam" id="PF13930"/>
    </source>
</evidence>
<dbReference type="InterPro" id="IPR044929">
    <property type="entry name" value="DNA/RNA_non-sp_Endonuclease_sf"/>
</dbReference>
<dbReference type="EMBL" id="CAKD01000022">
    <property type="protein sequence ID" value="CCI85501.1"/>
    <property type="molecule type" value="Genomic_DNA"/>
</dbReference>
<dbReference type="RefSeq" id="WP_009560053.1">
    <property type="nucleotide sequence ID" value="NZ_AYZN01000005.1"/>
</dbReference>
<keyword evidence="1" id="KW-0175">Coiled coil</keyword>
<keyword evidence="5" id="KW-1185">Reference proteome</keyword>
<dbReference type="PATRIC" id="fig|1423790.3.peg.1465"/>
<feature type="signal peptide" evidence="2">
    <location>
        <begin position="1"/>
        <end position="27"/>
    </location>
</feature>
<evidence type="ECO:0000256" key="1">
    <source>
        <dbReference type="SAM" id="Coils"/>
    </source>
</evidence>
<protein>
    <submittedName>
        <fullName evidence="4">Prophage Lp1 protein 65</fullName>
    </submittedName>
</protein>
<dbReference type="eggNOG" id="COG2169">
    <property type="taxonomic scope" value="Bacteria"/>
</dbReference>
<evidence type="ECO:0000313" key="5">
    <source>
        <dbReference type="Proteomes" id="UP000009311"/>
    </source>
</evidence>
<gene>
    <name evidence="4" type="ORF">BN53_05285</name>
</gene>
<sequence>MKKWIKFTSSILLGVTLIGSFATPVKADTKSEIAQAENIERENRATQARIKILDQKIAALKKQLGIATGKHVVESASRSKLASLNYSGQDVVMVNKNKPSFSASQMSLSRGAWQKYGELDYLNRVTPANAMLNNRLMPSARRENLYINPTGWHNKRIASGWLYNRCHLIGYQLTGQNNNIRNLMTGTRQLNDPGMLRYENEVAAYLRSSSKHYVRYRVSPIFKGNELLARGVQMEAWSVGSNAIKFNVYIFNVQDGVKLNYQTGTSRVY</sequence>
<evidence type="ECO:0000313" key="4">
    <source>
        <dbReference type="EMBL" id="CCI85501.1"/>
    </source>
</evidence>
<accession>I7LBE3</accession>